<keyword evidence="2" id="KW-0560">Oxidoreductase</keyword>
<organism evidence="4 5">
    <name type="scientific">Plesiocystis pacifica SIR-1</name>
    <dbReference type="NCBI Taxonomy" id="391625"/>
    <lineage>
        <taxon>Bacteria</taxon>
        <taxon>Pseudomonadati</taxon>
        <taxon>Myxococcota</taxon>
        <taxon>Polyangia</taxon>
        <taxon>Nannocystales</taxon>
        <taxon>Nannocystaceae</taxon>
        <taxon>Plesiocystis</taxon>
    </lineage>
</organism>
<dbReference type="Gene3D" id="3.40.718.10">
    <property type="entry name" value="Isopropylmalate Dehydrogenase"/>
    <property type="match status" value="1"/>
</dbReference>
<evidence type="ECO:0000313" key="4">
    <source>
        <dbReference type="EMBL" id="EDM81462.1"/>
    </source>
</evidence>
<dbReference type="Pfam" id="PF04166">
    <property type="entry name" value="PdxA"/>
    <property type="match status" value="1"/>
</dbReference>
<evidence type="ECO:0000313" key="5">
    <source>
        <dbReference type="Proteomes" id="UP000005801"/>
    </source>
</evidence>
<dbReference type="GO" id="GO:0016491">
    <property type="term" value="F:oxidoreductase activity"/>
    <property type="evidence" value="ECO:0007669"/>
    <property type="project" value="UniProtKB-KW"/>
</dbReference>
<dbReference type="RefSeq" id="WP_006969432.1">
    <property type="nucleotide sequence ID" value="NZ_ABCS01000003.1"/>
</dbReference>
<dbReference type="Proteomes" id="UP000005801">
    <property type="component" value="Unassembled WGS sequence"/>
</dbReference>
<name>A6FY83_9BACT</name>
<comment type="caution">
    <text evidence="4">The sequence shown here is derived from an EMBL/GenBank/DDBJ whole genome shotgun (WGS) entry which is preliminary data.</text>
</comment>
<keyword evidence="5" id="KW-1185">Reference proteome</keyword>
<evidence type="ECO:0000256" key="3">
    <source>
        <dbReference type="ARBA" id="ARBA00023027"/>
    </source>
</evidence>
<sequence length="327" mass="34381">MTQLVITQGDPDGVGPELLLRMAAEGVLLPEDRVFAGRAKLRGLAESLTAEWAAPGWAKLEPLLDPSLAERDPSAPLGQFEALERGVDRVLEDVRKGAPAALVTAPIDKAVASREGLRHPGHTEYLAERAGVEDFAMLMAGSTIRVVLATIHLPLRAVVNALDQAAIVRAGSLLARSLVQDYGVAEPVVGVLGLNPHAGEGGLLGDEEQTLIAPAIEALGAWAAQAQIPARFVGPLPADTAFHHNRGGRVHGLVAMYHDQGLGPFKLAHFSDGVNVTLGLPFVRTSPDHGTAKDIAGRGVADASSMRAAIELARAMSRARAQTQTLR</sequence>
<dbReference type="STRING" id="391625.PPSIR1_39765"/>
<dbReference type="InterPro" id="IPR005255">
    <property type="entry name" value="PdxA_fam"/>
</dbReference>
<dbReference type="SUPFAM" id="SSF53659">
    <property type="entry name" value="Isocitrate/Isopropylmalate dehydrogenase-like"/>
    <property type="match status" value="1"/>
</dbReference>
<keyword evidence="1" id="KW-0479">Metal-binding</keyword>
<dbReference type="PANTHER" id="PTHR30004">
    <property type="entry name" value="4-HYDROXYTHREONINE-4-PHOSPHATE DEHYDROGENASE"/>
    <property type="match status" value="1"/>
</dbReference>
<accession>A6FY83</accession>
<dbReference type="GO" id="GO:0046872">
    <property type="term" value="F:metal ion binding"/>
    <property type="evidence" value="ECO:0007669"/>
    <property type="project" value="UniProtKB-KW"/>
</dbReference>
<dbReference type="EMBL" id="ABCS01000003">
    <property type="protein sequence ID" value="EDM81462.1"/>
    <property type="molecule type" value="Genomic_DNA"/>
</dbReference>
<dbReference type="GO" id="GO:0051287">
    <property type="term" value="F:NAD binding"/>
    <property type="evidence" value="ECO:0007669"/>
    <property type="project" value="InterPro"/>
</dbReference>
<evidence type="ECO:0000256" key="1">
    <source>
        <dbReference type="ARBA" id="ARBA00022723"/>
    </source>
</evidence>
<evidence type="ECO:0000256" key="2">
    <source>
        <dbReference type="ARBA" id="ARBA00023002"/>
    </source>
</evidence>
<keyword evidence="3" id="KW-0520">NAD</keyword>
<proteinExistence type="predicted"/>
<gene>
    <name evidence="4" type="ORF">PPSIR1_39765</name>
</gene>
<dbReference type="NCBIfam" id="TIGR00557">
    <property type="entry name" value="pdxA"/>
    <property type="match status" value="1"/>
</dbReference>
<dbReference type="eggNOG" id="COG1995">
    <property type="taxonomic scope" value="Bacteria"/>
</dbReference>
<dbReference type="PANTHER" id="PTHR30004:SF6">
    <property type="entry name" value="D-THREONATE 4-PHOSPHATE DEHYDROGENASE"/>
    <property type="match status" value="1"/>
</dbReference>
<dbReference type="OrthoDB" id="9801783at2"/>
<reference evidence="4 5" key="1">
    <citation type="submission" date="2007-06" db="EMBL/GenBank/DDBJ databases">
        <authorList>
            <person name="Shimkets L."/>
            <person name="Ferriera S."/>
            <person name="Johnson J."/>
            <person name="Kravitz S."/>
            <person name="Beeson K."/>
            <person name="Sutton G."/>
            <person name="Rogers Y.-H."/>
            <person name="Friedman R."/>
            <person name="Frazier M."/>
            <person name="Venter J.C."/>
        </authorList>
    </citation>
    <scope>NUCLEOTIDE SEQUENCE [LARGE SCALE GENOMIC DNA]</scope>
    <source>
        <strain evidence="4 5">SIR-1</strain>
    </source>
</reference>
<dbReference type="AlphaFoldDB" id="A6FY83"/>
<protein>
    <submittedName>
        <fullName evidence="4">4-hydroxythreonine-4-phosphate dehydrogenase</fullName>
    </submittedName>
</protein>